<evidence type="ECO:0000259" key="3">
    <source>
        <dbReference type="SMART" id="SM00829"/>
    </source>
</evidence>
<reference evidence="4 5" key="1">
    <citation type="submission" date="2023-07" db="EMBL/GenBank/DDBJ databases">
        <title>Sorghum-associated microbial communities from plants grown in Nebraska, USA.</title>
        <authorList>
            <person name="Schachtman D."/>
        </authorList>
    </citation>
    <scope>NUCLEOTIDE SEQUENCE [LARGE SCALE GENOMIC DNA]</scope>
    <source>
        <strain evidence="4 5">BE190</strain>
    </source>
</reference>
<dbReference type="InterPro" id="IPR013149">
    <property type="entry name" value="ADH-like_C"/>
</dbReference>
<dbReference type="InterPro" id="IPR013154">
    <property type="entry name" value="ADH-like_N"/>
</dbReference>
<dbReference type="PANTHER" id="PTHR48106:SF8">
    <property type="entry name" value="OS02G0805600 PROTEIN"/>
    <property type="match status" value="1"/>
</dbReference>
<dbReference type="SUPFAM" id="SSF51735">
    <property type="entry name" value="NAD(P)-binding Rossmann-fold domains"/>
    <property type="match status" value="1"/>
</dbReference>
<dbReference type="SUPFAM" id="SSF50129">
    <property type="entry name" value="GroES-like"/>
    <property type="match status" value="1"/>
</dbReference>
<dbReference type="PANTHER" id="PTHR48106">
    <property type="entry name" value="QUINONE OXIDOREDUCTASE PIG3-RELATED"/>
    <property type="match status" value="1"/>
</dbReference>
<dbReference type="CDD" id="cd05276">
    <property type="entry name" value="p53_inducible_oxidoreductase"/>
    <property type="match status" value="1"/>
</dbReference>
<dbReference type="EMBL" id="JAVDVX010000003">
    <property type="protein sequence ID" value="MDR7089895.1"/>
    <property type="molecule type" value="Genomic_DNA"/>
</dbReference>
<protein>
    <submittedName>
        <fullName evidence="4">PIG3 family NAD(P)H quinone oxidoreductase</fullName>
    </submittedName>
</protein>
<keyword evidence="2" id="KW-0560">Oxidoreductase</keyword>
<organism evidence="4 5">
    <name type="scientific">Cellvibrio fibrivorans</name>
    <dbReference type="NCBI Taxonomy" id="126350"/>
    <lineage>
        <taxon>Bacteria</taxon>
        <taxon>Pseudomonadati</taxon>
        <taxon>Pseudomonadota</taxon>
        <taxon>Gammaproteobacteria</taxon>
        <taxon>Cellvibrionales</taxon>
        <taxon>Cellvibrionaceae</taxon>
        <taxon>Cellvibrio</taxon>
    </lineage>
</organism>
<dbReference type="InterPro" id="IPR011032">
    <property type="entry name" value="GroES-like_sf"/>
</dbReference>
<dbReference type="Pfam" id="PF00107">
    <property type="entry name" value="ADH_zinc_N"/>
    <property type="match status" value="1"/>
</dbReference>
<dbReference type="InterPro" id="IPR020843">
    <property type="entry name" value="ER"/>
</dbReference>
<comment type="caution">
    <text evidence="4">The sequence shown here is derived from an EMBL/GenBank/DDBJ whole genome shotgun (WGS) entry which is preliminary data.</text>
</comment>
<evidence type="ECO:0000313" key="4">
    <source>
        <dbReference type="EMBL" id="MDR7089895.1"/>
    </source>
</evidence>
<evidence type="ECO:0000313" key="5">
    <source>
        <dbReference type="Proteomes" id="UP001253595"/>
    </source>
</evidence>
<dbReference type="SMART" id="SM00829">
    <property type="entry name" value="PKS_ER"/>
    <property type="match status" value="1"/>
</dbReference>
<name>A0ABU1UXG6_9GAMM</name>
<feature type="domain" description="Enoyl reductase (ER)" evidence="3">
    <location>
        <begin position="11"/>
        <end position="323"/>
    </location>
</feature>
<dbReference type="Gene3D" id="3.40.50.720">
    <property type="entry name" value="NAD(P)-binding Rossmann-like Domain"/>
    <property type="match status" value="1"/>
</dbReference>
<dbReference type="NCBIfam" id="TIGR02824">
    <property type="entry name" value="quinone_pig3"/>
    <property type="match status" value="1"/>
</dbReference>
<dbReference type="InterPro" id="IPR036291">
    <property type="entry name" value="NAD(P)-bd_dom_sf"/>
</dbReference>
<dbReference type="Pfam" id="PF08240">
    <property type="entry name" value="ADH_N"/>
    <property type="match status" value="1"/>
</dbReference>
<dbReference type="Gene3D" id="3.90.180.10">
    <property type="entry name" value="Medium-chain alcohol dehydrogenases, catalytic domain"/>
    <property type="match status" value="1"/>
</dbReference>
<dbReference type="InterPro" id="IPR014189">
    <property type="entry name" value="Quinone_OxRdtase_PIG3"/>
</dbReference>
<keyword evidence="1" id="KW-0521">NADP</keyword>
<proteinExistence type="predicted"/>
<dbReference type="Proteomes" id="UP001253595">
    <property type="component" value="Unassembled WGS sequence"/>
</dbReference>
<sequence length="333" mass="35933">MMKFIALKNPGDVDQLELQTMATPQPNDDEVLIRVYAAGINRPDILQRQGMYPPPADASPILGLEAAGEIVHCGANVKRWKQGDKVCALVNGGGYAEYVVAPAAQCLPIPQDFSYVRAAALPETFFTVWHNLFQRARLTAGESLLIHGGSSGIGTTAIQLARVLGIQVFATAGSAEKCSAITALGAAAINYHEQDFVSVVKEQTQGQGVNVILDMVGGDYIQRNFSAAAKEGRIVNIAFLQGSKVQVDFMPLMLKRLTLTGSTLRAQSGQAKADIAIDLEENVWPLLSNKKIEPVIDSVFSFEQVAAAHMRMESNQHVGKIILDLTLSDNKDD</sequence>
<accession>A0ABU1UXG6</accession>
<evidence type="ECO:0000256" key="1">
    <source>
        <dbReference type="ARBA" id="ARBA00022857"/>
    </source>
</evidence>
<evidence type="ECO:0000256" key="2">
    <source>
        <dbReference type="ARBA" id="ARBA00023002"/>
    </source>
</evidence>
<gene>
    <name evidence="4" type="ORF">J2X05_001917</name>
</gene>
<keyword evidence="5" id="KW-1185">Reference proteome</keyword>